<keyword evidence="3" id="KW-0731">Sigma factor</keyword>
<dbReference type="Gene3D" id="1.10.10.10">
    <property type="entry name" value="Winged helix-like DNA-binding domain superfamily/Winged helix DNA-binding domain"/>
    <property type="match status" value="1"/>
</dbReference>
<dbReference type="EMBL" id="BOOC01000006">
    <property type="protein sequence ID" value="GIH39123.1"/>
    <property type="molecule type" value="Genomic_DNA"/>
</dbReference>
<evidence type="ECO:0000259" key="6">
    <source>
        <dbReference type="Pfam" id="PF04542"/>
    </source>
</evidence>
<dbReference type="RefSeq" id="WP_204056688.1">
    <property type="nucleotide sequence ID" value="NZ_BOOC01000006.1"/>
</dbReference>
<feature type="region of interest" description="Disordered" evidence="5">
    <location>
        <begin position="334"/>
        <end position="421"/>
    </location>
</feature>
<dbReference type="InterPro" id="IPR013325">
    <property type="entry name" value="RNA_pol_sigma_r2"/>
</dbReference>
<accession>A0ABQ4FWL0</accession>
<feature type="region of interest" description="Disordered" evidence="5">
    <location>
        <begin position="490"/>
        <end position="535"/>
    </location>
</feature>
<dbReference type="Pfam" id="PF04542">
    <property type="entry name" value="Sigma70_r2"/>
    <property type="match status" value="1"/>
</dbReference>
<dbReference type="Gene3D" id="1.10.1740.10">
    <property type="match status" value="1"/>
</dbReference>
<evidence type="ECO:0000256" key="5">
    <source>
        <dbReference type="SAM" id="MobiDB-lite"/>
    </source>
</evidence>
<dbReference type="InterPro" id="IPR039425">
    <property type="entry name" value="RNA_pol_sigma-70-like"/>
</dbReference>
<keyword evidence="4" id="KW-0804">Transcription</keyword>
<proteinExistence type="inferred from homology"/>
<evidence type="ECO:0000259" key="7">
    <source>
        <dbReference type="Pfam" id="PF08281"/>
    </source>
</evidence>
<evidence type="ECO:0000256" key="2">
    <source>
        <dbReference type="ARBA" id="ARBA00023015"/>
    </source>
</evidence>
<feature type="domain" description="RNA polymerase sigma factor 70 region 4 type 2" evidence="7">
    <location>
        <begin position="119"/>
        <end position="170"/>
    </location>
</feature>
<evidence type="ECO:0000313" key="8">
    <source>
        <dbReference type="EMBL" id="GIH39123.1"/>
    </source>
</evidence>
<dbReference type="CDD" id="cd06171">
    <property type="entry name" value="Sigma70_r4"/>
    <property type="match status" value="1"/>
</dbReference>
<keyword evidence="9" id="KW-1185">Reference proteome</keyword>
<dbReference type="NCBIfam" id="TIGR02937">
    <property type="entry name" value="sigma70-ECF"/>
    <property type="match status" value="1"/>
</dbReference>
<dbReference type="PANTHER" id="PTHR43133">
    <property type="entry name" value="RNA POLYMERASE ECF-TYPE SIGMA FACTO"/>
    <property type="match status" value="1"/>
</dbReference>
<evidence type="ECO:0000313" key="9">
    <source>
        <dbReference type="Proteomes" id="UP000603904"/>
    </source>
</evidence>
<comment type="similarity">
    <text evidence="1">Belongs to the sigma-70 factor family. ECF subfamily.</text>
</comment>
<organism evidence="8 9">
    <name type="scientific">Microbispora corallina</name>
    <dbReference type="NCBI Taxonomy" id="83302"/>
    <lineage>
        <taxon>Bacteria</taxon>
        <taxon>Bacillati</taxon>
        <taxon>Actinomycetota</taxon>
        <taxon>Actinomycetes</taxon>
        <taxon>Streptosporangiales</taxon>
        <taxon>Streptosporangiaceae</taxon>
        <taxon>Microbispora</taxon>
    </lineage>
</organism>
<dbReference type="Proteomes" id="UP000603904">
    <property type="component" value="Unassembled WGS sequence"/>
</dbReference>
<dbReference type="SUPFAM" id="SSF88946">
    <property type="entry name" value="Sigma2 domain of RNA polymerase sigma factors"/>
    <property type="match status" value="1"/>
</dbReference>
<sequence>MPGWPDVGRADDHRLLEALRRGDSHAPSSLYEAYADRLADYACTLTPDPDAAADAVHDALVAAQACVDRLKEPVRLRAWLYALTRFHCAVRSRGRTGATGPTAVLSTAEESDDPSLAALVHEALAELGGNEREVLHLAVRHGLSTGEAASVLGLTSRQVSARLGRARDHLENAAAAIVLARVGRAHCPDLSALVDSGVGASWQDGPLGTALRKRLSRHIADCKICGEGRARHVSADRLLDLIPIAFPPLSLRRRVLDTSLNPEREGTRRAAVERAGFDRRGFPVVPEGRSRRTRGRARRTRATPIMLAAACVFGTAGGLALVSGQAPASHLEAVRIPPTPPRDDLGFGPSGGAQETPPETAGPEESPEPSGTPDEGGTPSSAPTVRAPRAPAPAPQSRPRPSRAPAGRPPTRTPAAASLSASCPGDIGSAAGSVINLSAREAAAEWTATTTDGLAVSPAHGRLKAGATGRITVAVVDPGVPGSGAVTFRSAAGSPSCHISWRGQEGTGDADPEPDPPSDTPSSTPEANPSVSPSA</sequence>
<dbReference type="InterPro" id="IPR036388">
    <property type="entry name" value="WH-like_DNA-bd_sf"/>
</dbReference>
<gene>
    <name evidence="8" type="ORF">Mco01_21230</name>
</gene>
<feature type="domain" description="RNA polymerase sigma-70 region 2" evidence="6">
    <location>
        <begin position="30"/>
        <end position="88"/>
    </location>
</feature>
<evidence type="ECO:0000256" key="4">
    <source>
        <dbReference type="ARBA" id="ARBA00023163"/>
    </source>
</evidence>
<dbReference type="InterPro" id="IPR014284">
    <property type="entry name" value="RNA_pol_sigma-70_dom"/>
</dbReference>
<evidence type="ECO:0000256" key="3">
    <source>
        <dbReference type="ARBA" id="ARBA00023082"/>
    </source>
</evidence>
<evidence type="ECO:0008006" key="10">
    <source>
        <dbReference type="Google" id="ProtNLM"/>
    </source>
</evidence>
<dbReference type="PANTHER" id="PTHR43133:SF25">
    <property type="entry name" value="RNA POLYMERASE SIGMA FACTOR RFAY-RELATED"/>
    <property type="match status" value="1"/>
</dbReference>
<dbReference type="Pfam" id="PF08281">
    <property type="entry name" value="Sigma70_r4_2"/>
    <property type="match status" value="1"/>
</dbReference>
<comment type="caution">
    <text evidence="8">The sequence shown here is derived from an EMBL/GenBank/DDBJ whole genome shotgun (WGS) entry which is preliminary data.</text>
</comment>
<protein>
    <recommendedName>
        <fullName evidence="10">Sigma-70 family RNA polymerase sigma factor</fullName>
    </recommendedName>
</protein>
<reference evidence="8 9" key="1">
    <citation type="submission" date="2021-01" db="EMBL/GenBank/DDBJ databases">
        <title>Whole genome shotgun sequence of Microbispora corallina NBRC 16416.</title>
        <authorList>
            <person name="Komaki H."/>
            <person name="Tamura T."/>
        </authorList>
    </citation>
    <scope>NUCLEOTIDE SEQUENCE [LARGE SCALE GENOMIC DNA]</scope>
    <source>
        <strain evidence="8 9">NBRC 16416</strain>
    </source>
</reference>
<dbReference type="InterPro" id="IPR007627">
    <property type="entry name" value="RNA_pol_sigma70_r2"/>
</dbReference>
<feature type="compositionally biased region" description="Low complexity" evidence="5">
    <location>
        <begin position="355"/>
        <end position="389"/>
    </location>
</feature>
<name>A0ABQ4FWL0_9ACTN</name>
<dbReference type="SUPFAM" id="SSF88659">
    <property type="entry name" value="Sigma3 and sigma4 domains of RNA polymerase sigma factors"/>
    <property type="match status" value="1"/>
</dbReference>
<keyword evidence="2" id="KW-0805">Transcription regulation</keyword>
<evidence type="ECO:0000256" key="1">
    <source>
        <dbReference type="ARBA" id="ARBA00010641"/>
    </source>
</evidence>
<dbReference type="InterPro" id="IPR013324">
    <property type="entry name" value="RNA_pol_sigma_r3/r4-like"/>
</dbReference>
<dbReference type="InterPro" id="IPR013249">
    <property type="entry name" value="RNA_pol_sigma70_r4_t2"/>
</dbReference>